<keyword evidence="3" id="KW-1185">Reference proteome</keyword>
<accession>A0A5B7INN6</accession>
<reference evidence="2 3" key="1">
    <citation type="submission" date="2019-05" db="EMBL/GenBank/DDBJ databases">
        <title>Another draft genome of Portunus trituberculatus and its Hox gene families provides insights of decapod evolution.</title>
        <authorList>
            <person name="Jeong J.-H."/>
            <person name="Song I."/>
            <person name="Kim S."/>
            <person name="Choi T."/>
            <person name="Kim D."/>
            <person name="Ryu S."/>
            <person name="Kim W."/>
        </authorList>
    </citation>
    <scope>NUCLEOTIDE SEQUENCE [LARGE SCALE GENOMIC DNA]</scope>
    <source>
        <tissue evidence="2">Muscle</tissue>
    </source>
</reference>
<evidence type="ECO:0000313" key="2">
    <source>
        <dbReference type="EMBL" id="MPC84065.1"/>
    </source>
</evidence>
<sequence>MACTRASGGRRCEERLPLGRSSRPPSPCPVPLSPGSSPVVVLVVLVVVRCLDRRLLSISTMILALVSRGNSDRYWSPAGGSGGGDGGGKRSAF</sequence>
<proteinExistence type="predicted"/>
<dbReference type="EMBL" id="VSRR010064321">
    <property type="protein sequence ID" value="MPC84065.1"/>
    <property type="molecule type" value="Genomic_DNA"/>
</dbReference>
<comment type="caution">
    <text evidence="2">The sequence shown here is derived from an EMBL/GenBank/DDBJ whole genome shotgun (WGS) entry which is preliminary data.</text>
</comment>
<feature type="region of interest" description="Disordered" evidence="1">
    <location>
        <begin position="71"/>
        <end position="93"/>
    </location>
</feature>
<organism evidence="2 3">
    <name type="scientific">Portunus trituberculatus</name>
    <name type="common">Swimming crab</name>
    <name type="synonym">Neptunus trituberculatus</name>
    <dbReference type="NCBI Taxonomy" id="210409"/>
    <lineage>
        <taxon>Eukaryota</taxon>
        <taxon>Metazoa</taxon>
        <taxon>Ecdysozoa</taxon>
        <taxon>Arthropoda</taxon>
        <taxon>Crustacea</taxon>
        <taxon>Multicrustacea</taxon>
        <taxon>Malacostraca</taxon>
        <taxon>Eumalacostraca</taxon>
        <taxon>Eucarida</taxon>
        <taxon>Decapoda</taxon>
        <taxon>Pleocyemata</taxon>
        <taxon>Brachyura</taxon>
        <taxon>Eubrachyura</taxon>
        <taxon>Portunoidea</taxon>
        <taxon>Portunidae</taxon>
        <taxon>Portuninae</taxon>
        <taxon>Portunus</taxon>
    </lineage>
</organism>
<gene>
    <name evidence="2" type="ORF">E2C01_078791</name>
</gene>
<name>A0A5B7INN6_PORTR</name>
<dbReference type="AlphaFoldDB" id="A0A5B7INN6"/>
<evidence type="ECO:0000313" key="3">
    <source>
        <dbReference type="Proteomes" id="UP000324222"/>
    </source>
</evidence>
<dbReference type="Proteomes" id="UP000324222">
    <property type="component" value="Unassembled WGS sequence"/>
</dbReference>
<evidence type="ECO:0000256" key="1">
    <source>
        <dbReference type="SAM" id="MobiDB-lite"/>
    </source>
</evidence>
<feature type="region of interest" description="Disordered" evidence="1">
    <location>
        <begin position="1"/>
        <end position="36"/>
    </location>
</feature>
<protein>
    <submittedName>
        <fullName evidence="2">Uncharacterized protein</fullName>
    </submittedName>
</protein>